<feature type="region of interest" description="Disordered" evidence="1">
    <location>
        <begin position="105"/>
        <end position="130"/>
    </location>
</feature>
<dbReference type="EMBL" id="CAXAMM010005780">
    <property type="protein sequence ID" value="CAK9008525.1"/>
    <property type="molecule type" value="Genomic_DNA"/>
</dbReference>
<evidence type="ECO:0000256" key="1">
    <source>
        <dbReference type="SAM" id="MobiDB-lite"/>
    </source>
</evidence>
<name>A0ABP0J2G8_9DINO</name>
<evidence type="ECO:0000313" key="2">
    <source>
        <dbReference type="EMBL" id="CAK9008525.1"/>
    </source>
</evidence>
<protein>
    <recommendedName>
        <fullName evidence="4">PS II complex 12 kDa extrinsic protein</fullName>
    </recommendedName>
</protein>
<sequence>MKERVGRGERRRASPLAPLLAATGCVALAAAVCKGIEYWQAFAPPQGARKKRSLAPYGRIGGRPIIPNPEAEKFPAGVPRDEDGFPVITLREQYETNVTMYVEGLGPFPGPPPDFSADWDYIPPDPEDKT</sequence>
<evidence type="ECO:0000313" key="3">
    <source>
        <dbReference type="Proteomes" id="UP001642464"/>
    </source>
</evidence>
<accession>A0ABP0J2G8</accession>
<gene>
    <name evidence="2" type="ORF">SCF082_LOCUS9893</name>
</gene>
<dbReference type="Proteomes" id="UP001642464">
    <property type="component" value="Unassembled WGS sequence"/>
</dbReference>
<keyword evidence="3" id="KW-1185">Reference proteome</keyword>
<organism evidence="2 3">
    <name type="scientific">Durusdinium trenchii</name>
    <dbReference type="NCBI Taxonomy" id="1381693"/>
    <lineage>
        <taxon>Eukaryota</taxon>
        <taxon>Sar</taxon>
        <taxon>Alveolata</taxon>
        <taxon>Dinophyceae</taxon>
        <taxon>Suessiales</taxon>
        <taxon>Symbiodiniaceae</taxon>
        <taxon>Durusdinium</taxon>
    </lineage>
</organism>
<evidence type="ECO:0008006" key="4">
    <source>
        <dbReference type="Google" id="ProtNLM"/>
    </source>
</evidence>
<dbReference type="PROSITE" id="PS51257">
    <property type="entry name" value="PROKAR_LIPOPROTEIN"/>
    <property type="match status" value="1"/>
</dbReference>
<feature type="region of interest" description="Disordered" evidence="1">
    <location>
        <begin position="60"/>
        <end position="79"/>
    </location>
</feature>
<proteinExistence type="predicted"/>
<comment type="caution">
    <text evidence="2">The sequence shown here is derived from an EMBL/GenBank/DDBJ whole genome shotgun (WGS) entry which is preliminary data.</text>
</comment>
<reference evidence="2 3" key="1">
    <citation type="submission" date="2024-02" db="EMBL/GenBank/DDBJ databases">
        <authorList>
            <person name="Chen Y."/>
            <person name="Shah S."/>
            <person name="Dougan E. K."/>
            <person name="Thang M."/>
            <person name="Chan C."/>
        </authorList>
    </citation>
    <scope>NUCLEOTIDE SEQUENCE [LARGE SCALE GENOMIC DNA]</scope>
</reference>